<dbReference type="PANTHER" id="PTHR43155:SF2">
    <property type="entry name" value="CYCLIC DI-GMP PHOSPHODIESTERASE PA4108"/>
    <property type="match status" value="1"/>
</dbReference>
<dbReference type="PANTHER" id="PTHR43155">
    <property type="entry name" value="CYCLIC DI-GMP PHOSPHODIESTERASE PA4108-RELATED"/>
    <property type="match status" value="1"/>
</dbReference>
<dbReference type="Gene3D" id="1.10.3210.10">
    <property type="entry name" value="Hypothetical protein af1432"/>
    <property type="match status" value="1"/>
</dbReference>
<dbReference type="GO" id="GO:0016787">
    <property type="term" value="F:hydrolase activity"/>
    <property type="evidence" value="ECO:0007669"/>
    <property type="project" value="UniProtKB-KW"/>
</dbReference>
<dbReference type="RefSeq" id="WP_340272184.1">
    <property type="nucleotide sequence ID" value="NZ_JBAKIA010000001.1"/>
</dbReference>
<dbReference type="PROSITE" id="PS51832">
    <property type="entry name" value="HD_GYP"/>
    <property type="match status" value="1"/>
</dbReference>
<comment type="caution">
    <text evidence="2">The sequence shown here is derived from an EMBL/GenBank/DDBJ whole genome shotgun (WGS) entry which is preliminary data.</text>
</comment>
<sequence>MKKISLVVSDVSATNSLFSKVSSILAAQVFAIDNVNAEMLCSSSVVVVDFASASGAQLAHLKGVLEQLTETVSIGCVDLSNRQQVVQAKAIGLSELLERDFDGLVVKLRALAGNYAISVLPEATPAATREAVVDCCNTMDQLALAAITQKPFPIRSVAMSVQSVMAVLQSDGMDNWLTAVQSHHSHTFCHSMLVAGYAVAFAKLLGLSEEEQTLLGLGALVHDVGKVRIPLAILDKPGKLTREEYALVKRHPVYSKEILDGRPEIFPAVRDIALQHHEFLDGTGYPEGLSGDQISHLVRITTICDIYSALTEKRSYKQSYAPRQAYGILFDMTEKVDQDLLRKFQPVIFKADVGAVKRRPRERVVR</sequence>
<reference evidence="2 3" key="1">
    <citation type="submission" date="2024-02" db="EMBL/GenBank/DDBJ databases">
        <title>Roseibium algae sp. nov., isolated from marine alga (Grateloupia sp.), showing potential in myo-inositol conversion.</title>
        <authorList>
            <person name="Wang Y."/>
        </authorList>
    </citation>
    <scope>NUCLEOTIDE SEQUENCE [LARGE SCALE GENOMIC DNA]</scope>
    <source>
        <strain evidence="2 3">H3510</strain>
    </source>
</reference>
<protein>
    <submittedName>
        <fullName evidence="2">HD-GYP domain-containing protein</fullName>
        <ecNumber evidence="2">3.1.4.-</ecNumber>
    </submittedName>
</protein>
<proteinExistence type="predicted"/>
<dbReference type="InterPro" id="IPR037522">
    <property type="entry name" value="HD_GYP_dom"/>
</dbReference>
<dbReference type="SMART" id="SM00471">
    <property type="entry name" value="HDc"/>
    <property type="match status" value="1"/>
</dbReference>
<feature type="domain" description="HD-GYP" evidence="1">
    <location>
        <begin position="165"/>
        <end position="361"/>
    </location>
</feature>
<dbReference type="InterPro" id="IPR003607">
    <property type="entry name" value="HD/PDEase_dom"/>
</dbReference>
<evidence type="ECO:0000313" key="2">
    <source>
        <dbReference type="EMBL" id="MEJ8472709.1"/>
    </source>
</evidence>
<evidence type="ECO:0000259" key="1">
    <source>
        <dbReference type="PROSITE" id="PS51832"/>
    </source>
</evidence>
<evidence type="ECO:0000313" key="3">
    <source>
        <dbReference type="Proteomes" id="UP001385499"/>
    </source>
</evidence>
<dbReference type="Pfam" id="PF13487">
    <property type="entry name" value="HD_5"/>
    <property type="match status" value="1"/>
</dbReference>
<dbReference type="EC" id="3.1.4.-" evidence="2"/>
<dbReference type="CDD" id="cd00077">
    <property type="entry name" value="HDc"/>
    <property type="match status" value="1"/>
</dbReference>
<gene>
    <name evidence="2" type="ORF">V6575_01290</name>
</gene>
<keyword evidence="3" id="KW-1185">Reference proteome</keyword>
<dbReference type="EMBL" id="JBAKIA010000001">
    <property type="protein sequence ID" value="MEJ8472709.1"/>
    <property type="molecule type" value="Genomic_DNA"/>
</dbReference>
<organism evidence="2 3">
    <name type="scientific">Roseibium algae</name>
    <dbReference type="NCBI Taxonomy" id="3123038"/>
    <lineage>
        <taxon>Bacteria</taxon>
        <taxon>Pseudomonadati</taxon>
        <taxon>Pseudomonadota</taxon>
        <taxon>Alphaproteobacteria</taxon>
        <taxon>Hyphomicrobiales</taxon>
        <taxon>Stappiaceae</taxon>
        <taxon>Roseibium</taxon>
    </lineage>
</organism>
<dbReference type="SUPFAM" id="SSF109604">
    <property type="entry name" value="HD-domain/PDEase-like"/>
    <property type="match status" value="1"/>
</dbReference>
<keyword evidence="2" id="KW-0378">Hydrolase</keyword>
<dbReference type="Proteomes" id="UP001385499">
    <property type="component" value="Unassembled WGS sequence"/>
</dbReference>
<accession>A0ABU8TEY3</accession>
<name>A0ABU8TEY3_9HYPH</name>